<evidence type="ECO:0000256" key="2">
    <source>
        <dbReference type="SAM" id="SignalP"/>
    </source>
</evidence>
<evidence type="ECO:0000313" key="3">
    <source>
        <dbReference type="EMBL" id="GGX58233.1"/>
    </source>
</evidence>
<feature type="transmembrane region" description="Helical" evidence="1">
    <location>
        <begin position="44"/>
        <end position="60"/>
    </location>
</feature>
<name>A0A918NCH7_9PROT</name>
<proteinExistence type="predicted"/>
<sequence length="65" mass="6689">MTRTLLTGAAALFLAGNASAHTGAHGQSVITEIAHWLSSPVHSAGTFIALAALVGAAVYFRRRKA</sequence>
<feature type="signal peptide" evidence="2">
    <location>
        <begin position="1"/>
        <end position="20"/>
    </location>
</feature>
<dbReference type="AlphaFoldDB" id="A0A918NCH7"/>
<dbReference type="EMBL" id="BMYV01000001">
    <property type="protein sequence ID" value="GGX58233.1"/>
    <property type="molecule type" value="Genomic_DNA"/>
</dbReference>
<comment type="caution">
    <text evidence="3">The sequence shown here is derived from an EMBL/GenBank/DDBJ whole genome shotgun (WGS) entry which is preliminary data.</text>
</comment>
<dbReference type="Proteomes" id="UP000600865">
    <property type="component" value="Unassembled WGS sequence"/>
</dbReference>
<keyword evidence="2" id="KW-0732">Signal</keyword>
<protein>
    <recommendedName>
        <fullName evidence="5">LPXTG cell wall anchor domain-containing protein</fullName>
    </recommendedName>
</protein>
<keyword evidence="4" id="KW-1185">Reference proteome</keyword>
<evidence type="ECO:0000256" key="1">
    <source>
        <dbReference type="SAM" id="Phobius"/>
    </source>
</evidence>
<keyword evidence="1" id="KW-0812">Transmembrane</keyword>
<gene>
    <name evidence="3" type="ORF">GCM10011309_04340</name>
</gene>
<feature type="chain" id="PRO_5037253438" description="LPXTG cell wall anchor domain-containing protein" evidence="2">
    <location>
        <begin position="21"/>
        <end position="65"/>
    </location>
</feature>
<reference evidence="3 4" key="1">
    <citation type="journal article" date="2014" name="Int. J. Syst. Evol. Microbiol.">
        <title>Complete genome sequence of Corynebacterium casei LMG S-19264T (=DSM 44701T), isolated from a smear-ripened cheese.</title>
        <authorList>
            <consortium name="US DOE Joint Genome Institute (JGI-PGF)"/>
            <person name="Walter F."/>
            <person name="Albersmeier A."/>
            <person name="Kalinowski J."/>
            <person name="Ruckert C."/>
        </authorList>
    </citation>
    <scope>NUCLEOTIDE SEQUENCE [LARGE SCALE GENOMIC DNA]</scope>
    <source>
        <strain evidence="3 4">KCTC 23968</strain>
    </source>
</reference>
<keyword evidence="1" id="KW-0472">Membrane</keyword>
<evidence type="ECO:0008006" key="5">
    <source>
        <dbReference type="Google" id="ProtNLM"/>
    </source>
</evidence>
<accession>A0A918NCH7</accession>
<dbReference type="RefSeq" id="WP_189580727.1">
    <property type="nucleotide sequence ID" value="NZ_BMYV01000001.1"/>
</dbReference>
<keyword evidence="1" id="KW-1133">Transmembrane helix</keyword>
<organism evidence="3 4">
    <name type="scientific">Litorimonas cladophorae</name>
    <dbReference type="NCBI Taxonomy" id="1220491"/>
    <lineage>
        <taxon>Bacteria</taxon>
        <taxon>Pseudomonadati</taxon>
        <taxon>Pseudomonadota</taxon>
        <taxon>Alphaproteobacteria</taxon>
        <taxon>Maricaulales</taxon>
        <taxon>Robiginitomaculaceae</taxon>
    </lineage>
</organism>
<evidence type="ECO:0000313" key="4">
    <source>
        <dbReference type="Proteomes" id="UP000600865"/>
    </source>
</evidence>